<organism evidence="1 2">
    <name type="scientific">Blepharisma stoltei</name>
    <dbReference type="NCBI Taxonomy" id="1481888"/>
    <lineage>
        <taxon>Eukaryota</taxon>
        <taxon>Sar</taxon>
        <taxon>Alveolata</taxon>
        <taxon>Ciliophora</taxon>
        <taxon>Postciliodesmatophora</taxon>
        <taxon>Heterotrichea</taxon>
        <taxon>Heterotrichida</taxon>
        <taxon>Blepharismidae</taxon>
        <taxon>Blepharisma</taxon>
    </lineage>
</organism>
<proteinExistence type="predicted"/>
<dbReference type="Proteomes" id="UP001162131">
    <property type="component" value="Unassembled WGS sequence"/>
</dbReference>
<sequence>MNRKVLLKKHFLFSHDQPYQSFISQSKDKEIQHSSKTADASPKAEVSIQVNMFDIDMDKTLIEIDNSDALESTFQTTLNQTQDFSKQISKFDWTPKQNFSKTQKPESRRFLRPTTTPITFESSIVYTGSSSPRTKPKTHHLRSTSVNKNKVIKPIPAKLNATMRQNEKTIFNQESEKIKKALFKKVPILRLSSAPHGVYTKMKPWNTIYNNSHFLSNSHRGGVHRRNKTELINPPWN</sequence>
<evidence type="ECO:0000313" key="2">
    <source>
        <dbReference type="Proteomes" id="UP001162131"/>
    </source>
</evidence>
<accession>A0AAU9IXZ7</accession>
<reference evidence="1" key="1">
    <citation type="submission" date="2021-09" db="EMBL/GenBank/DDBJ databases">
        <authorList>
            <consortium name="AG Swart"/>
            <person name="Singh M."/>
            <person name="Singh A."/>
            <person name="Seah K."/>
            <person name="Emmerich C."/>
        </authorList>
    </citation>
    <scope>NUCLEOTIDE SEQUENCE</scope>
    <source>
        <strain evidence="1">ATCC30299</strain>
    </source>
</reference>
<dbReference type="EMBL" id="CAJZBQ010000017">
    <property type="protein sequence ID" value="CAG9317010.1"/>
    <property type="molecule type" value="Genomic_DNA"/>
</dbReference>
<gene>
    <name evidence="1" type="ORF">BSTOLATCC_MIC17637</name>
</gene>
<dbReference type="AlphaFoldDB" id="A0AAU9IXZ7"/>
<comment type="caution">
    <text evidence="1">The sequence shown here is derived from an EMBL/GenBank/DDBJ whole genome shotgun (WGS) entry which is preliminary data.</text>
</comment>
<evidence type="ECO:0000313" key="1">
    <source>
        <dbReference type="EMBL" id="CAG9317010.1"/>
    </source>
</evidence>
<name>A0AAU9IXZ7_9CILI</name>
<keyword evidence="2" id="KW-1185">Reference proteome</keyword>
<protein>
    <recommendedName>
        <fullName evidence="3">TPX2 central domain-containing protein</fullName>
    </recommendedName>
</protein>
<evidence type="ECO:0008006" key="3">
    <source>
        <dbReference type="Google" id="ProtNLM"/>
    </source>
</evidence>